<comment type="subcellular location">
    <subcellularLocation>
        <location evidence="1">Nucleus</location>
    </subcellularLocation>
</comment>
<keyword evidence="4" id="KW-0804">Transcription</keyword>
<feature type="compositionally biased region" description="Low complexity" evidence="6">
    <location>
        <begin position="121"/>
        <end position="137"/>
    </location>
</feature>
<gene>
    <name evidence="8" type="ORF">AK830_g500</name>
</gene>
<evidence type="ECO:0000256" key="4">
    <source>
        <dbReference type="ARBA" id="ARBA00023163"/>
    </source>
</evidence>
<evidence type="ECO:0000256" key="5">
    <source>
        <dbReference type="ARBA" id="ARBA00023242"/>
    </source>
</evidence>
<evidence type="ECO:0000313" key="9">
    <source>
        <dbReference type="Proteomes" id="UP000050424"/>
    </source>
</evidence>
<evidence type="ECO:0000313" key="8">
    <source>
        <dbReference type="EMBL" id="KPM46071.1"/>
    </source>
</evidence>
<evidence type="ECO:0000256" key="6">
    <source>
        <dbReference type="SAM" id="MobiDB-lite"/>
    </source>
</evidence>
<sequence length="622" mass="69822">MAPPDLSSSTGAPAGYGRSCTNCSRAKCKCILRPDGVECERCHRLGKTCLPMTTSRKRVAKKATASRTAQLEEKLDDLVSILRASQGTNQHQQQQQQQSPPTGPTPLFASPSTALPSRLDSLAAAATSSTTQSSSSSIPHPYVPGNSVESASMSSASPDINETFRLPEPTPAEAEVYFRKFKEWLKNFPFMVFPHDTTAASLHESHPFLWLCIMNITSMSTLQQMLMKERIRREIATRIVVDHERTMDILLGLITYLAWAAMTSGPGTRPFIITYSQLAIAIIYDISLTRAPIEEQYFTVCFKVWGGRPPAPKLRSMEERRAVLSLWFLTSVMTSFIGKMDTLRWTPHMDDCLKALERDREHPSDEVLVTFIKYQLVAEEAQKLLVRDVMGESSQTPTYVFKKGMMSRLQELREGLPPNLVPSLVLQAHMLSTEVQVQSVGLFMQSIPTRQRIESMYACLKAVRSWYNIFLSIPHEEVPGSPFSVYVQLSQIQVALYRLTTTEDPAWDKDLVRNTADLLGLLDQTIDMFMKLDIAYPMKSEEGEETLFVKGARIMRNIRTSWEPVISRHLGGIPTPNSQGMANPQQMEVADAVPAAFNMPDPNTMDFGDLTWMTDVFGPWEF</sequence>
<dbReference type="Gene3D" id="4.10.240.10">
    <property type="entry name" value="Zn(2)-C6 fungal-type DNA-binding domain"/>
    <property type="match status" value="1"/>
</dbReference>
<dbReference type="InterPro" id="IPR051089">
    <property type="entry name" value="prtT"/>
</dbReference>
<dbReference type="PROSITE" id="PS00463">
    <property type="entry name" value="ZN2_CY6_FUNGAL_1"/>
    <property type="match status" value="1"/>
</dbReference>
<dbReference type="GO" id="GO:0000976">
    <property type="term" value="F:transcription cis-regulatory region binding"/>
    <property type="evidence" value="ECO:0007669"/>
    <property type="project" value="TreeGrafter"/>
</dbReference>
<comment type="caution">
    <text evidence="8">The sequence shown here is derived from an EMBL/GenBank/DDBJ whole genome shotgun (WGS) entry which is preliminary data.</text>
</comment>
<proteinExistence type="predicted"/>
<dbReference type="OrthoDB" id="5226580at2759"/>
<keyword evidence="3" id="KW-0238">DNA-binding</keyword>
<reference evidence="8 9" key="1">
    <citation type="submission" date="2015-09" db="EMBL/GenBank/DDBJ databases">
        <title>Draft genome of a European isolate of the apple canker pathogen Neonectria ditissima.</title>
        <authorList>
            <person name="Gomez-Cortecero A."/>
            <person name="Harrison R.J."/>
            <person name="Armitage A.D."/>
        </authorList>
    </citation>
    <scope>NUCLEOTIDE SEQUENCE [LARGE SCALE GENOMIC DNA]</scope>
    <source>
        <strain evidence="8 9">R09/05</strain>
    </source>
</reference>
<dbReference type="AlphaFoldDB" id="A0A0P7B7F4"/>
<keyword evidence="5" id="KW-0539">Nucleus</keyword>
<name>A0A0P7B7F4_9HYPO</name>
<evidence type="ECO:0000256" key="3">
    <source>
        <dbReference type="ARBA" id="ARBA00023125"/>
    </source>
</evidence>
<protein>
    <recommendedName>
        <fullName evidence="7">Zn(2)-C6 fungal-type domain-containing protein</fullName>
    </recommendedName>
</protein>
<keyword evidence="2" id="KW-0805">Transcription regulation</keyword>
<dbReference type="GO" id="GO:0005634">
    <property type="term" value="C:nucleus"/>
    <property type="evidence" value="ECO:0007669"/>
    <property type="project" value="UniProtKB-SubCell"/>
</dbReference>
<dbReference type="GO" id="GO:0000981">
    <property type="term" value="F:DNA-binding transcription factor activity, RNA polymerase II-specific"/>
    <property type="evidence" value="ECO:0007669"/>
    <property type="project" value="InterPro"/>
</dbReference>
<keyword evidence="9" id="KW-1185">Reference proteome</keyword>
<feature type="region of interest" description="Disordered" evidence="6">
    <location>
        <begin position="86"/>
        <end position="166"/>
    </location>
</feature>
<dbReference type="InterPro" id="IPR001138">
    <property type="entry name" value="Zn2Cys6_DnaBD"/>
</dbReference>
<dbReference type="EMBL" id="LKCW01000003">
    <property type="protein sequence ID" value="KPM46071.1"/>
    <property type="molecule type" value="Genomic_DNA"/>
</dbReference>
<dbReference type="PANTHER" id="PTHR31845">
    <property type="entry name" value="FINGER DOMAIN PROTEIN, PUTATIVE-RELATED"/>
    <property type="match status" value="1"/>
</dbReference>
<dbReference type="STRING" id="78410.A0A0P7B7F4"/>
<evidence type="ECO:0000256" key="2">
    <source>
        <dbReference type="ARBA" id="ARBA00023015"/>
    </source>
</evidence>
<dbReference type="PANTHER" id="PTHR31845:SF32">
    <property type="entry name" value="MISCELLANEOUS ZN(II)2CYS6 TRANSCRIPTION FACTOR (EUROFUNG)-RELATED"/>
    <property type="match status" value="1"/>
</dbReference>
<dbReference type="GO" id="GO:0008270">
    <property type="term" value="F:zinc ion binding"/>
    <property type="evidence" value="ECO:0007669"/>
    <property type="project" value="InterPro"/>
</dbReference>
<feature type="compositionally biased region" description="Low complexity" evidence="6">
    <location>
        <begin position="147"/>
        <end position="157"/>
    </location>
</feature>
<evidence type="ECO:0000259" key="7">
    <source>
        <dbReference type="PROSITE" id="PS00463"/>
    </source>
</evidence>
<dbReference type="InterPro" id="IPR036864">
    <property type="entry name" value="Zn2-C6_fun-type_DNA-bd_sf"/>
</dbReference>
<organism evidence="8 9">
    <name type="scientific">Neonectria ditissima</name>
    <dbReference type="NCBI Taxonomy" id="78410"/>
    <lineage>
        <taxon>Eukaryota</taxon>
        <taxon>Fungi</taxon>
        <taxon>Dikarya</taxon>
        <taxon>Ascomycota</taxon>
        <taxon>Pezizomycotina</taxon>
        <taxon>Sordariomycetes</taxon>
        <taxon>Hypocreomycetidae</taxon>
        <taxon>Hypocreales</taxon>
        <taxon>Nectriaceae</taxon>
        <taxon>Neonectria</taxon>
    </lineage>
</organism>
<evidence type="ECO:0000256" key="1">
    <source>
        <dbReference type="ARBA" id="ARBA00004123"/>
    </source>
</evidence>
<feature type="domain" description="Zn(2)-C6 fungal-type" evidence="7">
    <location>
        <begin position="19"/>
        <end position="49"/>
    </location>
</feature>
<accession>A0A0P7B7F4</accession>
<dbReference type="Proteomes" id="UP000050424">
    <property type="component" value="Unassembled WGS sequence"/>
</dbReference>